<gene>
    <name evidence="1" type="ORF">CH330_01520</name>
</gene>
<evidence type="ECO:0000313" key="1">
    <source>
        <dbReference type="EMBL" id="OYD16976.1"/>
    </source>
</evidence>
<evidence type="ECO:0000313" key="2">
    <source>
        <dbReference type="Proteomes" id="UP000215559"/>
    </source>
</evidence>
<reference evidence="1 2" key="1">
    <citation type="submission" date="2017-07" db="EMBL/GenBank/DDBJ databases">
        <title>Recovery of genomes from metagenomes via a dereplication, aggregation, and scoring strategy.</title>
        <authorList>
            <person name="Sieber C.M."/>
            <person name="Probst A.J."/>
            <person name="Sharrar A."/>
            <person name="Thomas B.C."/>
            <person name="Hess M."/>
            <person name="Tringe S.G."/>
            <person name="Banfield J.F."/>
        </authorList>
    </citation>
    <scope>NUCLEOTIDE SEQUENCE [LARGE SCALE GENOMIC DNA]</scope>
    <source>
        <strain evidence="1">JGI_Cruoil_03_51_56</strain>
    </source>
</reference>
<dbReference type="EMBL" id="NOZP01000031">
    <property type="protein sequence ID" value="OYD16976.1"/>
    <property type="molecule type" value="Genomic_DNA"/>
</dbReference>
<sequence length="105" mass="11645">MNWILGSLAGGLLGYNTGQNQYFMTIISVIRESLLQMLADSKIAPFFPEGTTTEFIQTASPDDLLRLFITTLRSIVTIAIVPDTPLEIALYIFYTKLVTMLGQVP</sequence>
<dbReference type="Proteomes" id="UP000215559">
    <property type="component" value="Unassembled WGS sequence"/>
</dbReference>
<organism evidence="1 2">
    <name type="scientific">candidate division WOR-3 bacterium JGI_Cruoil_03_51_56</name>
    <dbReference type="NCBI Taxonomy" id="1973747"/>
    <lineage>
        <taxon>Bacteria</taxon>
        <taxon>Bacteria division WOR-3</taxon>
    </lineage>
</organism>
<protein>
    <submittedName>
        <fullName evidence="1">Uncharacterized protein</fullName>
    </submittedName>
</protein>
<comment type="caution">
    <text evidence="1">The sequence shown here is derived from an EMBL/GenBank/DDBJ whole genome shotgun (WGS) entry which is preliminary data.</text>
</comment>
<dbReference type="AlphaFoldDB" id="A0A235BXP5"/>
<proteinExistence type="predicted"/>
<accession>A0A235BXP5</accession>
<name>A0A235BXP5_UNCW3</name>